<reference evidence="2 3" key="2">
    <citation type="journal article" date="2019" name="G3 (Bethesda)">
        <title>Hybrid Assembly of the Genome of the Entomopathogenic Nematode Steinernema carpocapsae Identifies the X-Chromosome.</title>
        <authorList>
            <person name="Serra L."/>
            <person name="Macchietto M."/>
            <person name="Macias-Munoz A."/>
            <person name="McGill C.J."/>
            <person name="Rodriguez I.M."/>
            <person name="Rodriguez B."/>
            <person name="Murad R."/>
            <person name="Mortazavi A."/>
        </authorList>
    </citation>
    <scope>NUCLEOTIDE SEQUENCE [LARGE SCALE GENOMIC DNA]</scope>
    <source>
        <strain evidence="2 3">ALL</strain>
    </source>
</reference>
<feature type="transmembrane region" description="Helical" evidence="1">
    <location>
        <begin position="97"/>
        <end position="119"/>
    </location>
</feature>
<feature type="transmembrane region" description="Helical" evidence="1">
    <location>
        <begin position="59"/>
        <end position="85"/>
    </location>
</feature>
<comment type="caution">
    <text evidence="2">The sequence shown here is derived from an EMBL/GenBank/DDBJ whole genome shotgun (WGS) entry which is preliminary data.</text>
</comment>
<keyword evidence="1" id="KW-0812">Transmembrane</keyword>
<evidence type="ECO:0000313" key="2">
    <source>
        <dbReference type="EMBL" id="TKR73109.1"/>
    </source>
</evidence>
<name>A0A4U5MTL1_STECR</name>
<dbReference type="OrthoDB" id="5817407at2759"/>
<keyword evidence="3" id="KW-1185">Reference proteome</keyword>
<dbReference type="EMBL" id="AZBU02000006">
    <property type="protein sequence ID" value="TKR73109.1"/>
    <property type="molecule type" value="Genomic_DNA"/>
</dbReference>
<proteinExistence type="predicted"/>
<reference evidence="2 3" key="1">
    <citation type="journal article" date="2015" name="Genome Biol.">
        <title>Comparative genomics of Steinernema reveals deeply conserved gene regulatory networks.</title>
        <authorList>
            <person name="Dillman A.R."/>
            <person name="Macchietto M."/>
            <person name="Porter C.F."/>
            <person name="Rogers A."/>
            <person name="Williams B."/>
            <person name="Antoshechkin I."/>
            <person name="Lee M.M."/>
            <person name="Goodwin Z."/>
            <person name="Lu X."/>
            <person name="Lewis E.E."/>
            <person name="Goodrich-Blair H."/>
            <person name="Stock S.P."/>
            <person name="Adams B.J."/>
            <person name="Sternberg P.W."/>
            <person name="Mortazavi A."/>
        </authorList>
    </citation>
    <scope>NUCLEOTIDE SEQUENCE [LARGE SCALE GENOMIC DNA]</scope>
    <source>
        <strain evidence="2 3">ALL</strain>
    </source>
</reference>
<evidence type="ECO:0008006" key="4">
    <source>
        <dbReference type="Google" id="ProtNLM"/>
    </source>
</evidence>
<evidence type="ECO:0000313" key="3">
    <source>
        <dbReference type="Proteomes" id="UP000298663"/>
    </source>
</evidence>
<keyword evidence="1" id="KW-0472">Membrane</keyword>
<feature type="transmembrane region" description="Helical" evidence="1">
    <location>
        <begin position="20"/>
        <end position="38"/>
    </location>
</feature>
<accession>A0A4U5MTL1</accession>
<dbReference type="Proteomes" id="UP000298663">
    <property type="component" value="Unassembled WGS sequence"/>
</dbReference>
<organism evidence="2 3">
    <name type="scientific">Steinernema carpocapsae</name>
    <name type="common">Entomopathogenic nematode</name>
    <dbReference type="NCBI Taxonomy" id="34508"/>
    <lineage>
        <taxon>Eukaryota</taxon>
        <taxon>Metazoa</taxon>
        <taxon>Ecdysozoa</taxon>
        <taxon>Nematoda</taxon>
        <taxon>Chromadorea</taxon>
        <taxon>Rhabditida</taxon>
        <taxon>Tylenchina</taxon>
        <taxon>Panagrolaimomorpha</taxon>
        <taxon>Strongyloidoidea</taxon>
        <taxon>Steinernematidae</taxon>
        <taxon>Steinernema</taxon>
    </lineage>
</organism>
<dbReference type="STRING" id="34508.A0A4U5MTL1"/>
<feature type="transmembrane region" description="Helical" evidence="1">
    <location>
        <begin position="272"/>
        <end position="296"/>
    </location>
</feature>
<gene>
    <name evidence="2" type="ORF">L596_020460</name>
</gene>
<dbReference type="SUPFAM" id="SSF81321">
    <property type="entry name" value="Family A G protein-coupled receptor-like"/>
    <property type="match status" value="1"/>
</dbReference>
<feature type="transmembrane region" description="Helical" evidence="1">
    <location>
        <begin position="140"/>
        <end position="161"/>
    </location>
</feature>
<feature type="transmembrane region" description="Helical" evidence="1">
    <location>
        <begin position="238"/>
        <end position="266"/>
    </location>
</feature>
<dbReference type="PANTHER" id="PTHR22943:SF248">
    <property type="entry name" value="SEVEN TM RECEPTOR"/>
    <property type="match status" value="1"/>
</dbReference>
<feature type="transmembrane region" description="Helical" evidence="1">
    <location>
        <begin position="190"/>
        <end position="217"/>
    </location>
</feature>
<protein>
    <recommendedName>
        <fullName evidence="4">G-protein coupled receptors family 1 profile domain-containing protein</fullName>
    </recommendedName>
</protein>
<dbReference type="PANTHER" id="PTHR22943">
    <property type="entry name" value="7-TRANSMEMBRANE DOMAIN RECEPTOR C.ELEGANS"/>
    <property type="match status" value="1"/>
</dbReference>
<dbReference type="Pfam" id="PF10317">
    <property type="entry name" value="7TM_GPCR_Srd"/>
    <property type="match status" value="1"/>
</dbReference>
<sequence length="336" mass="37450">MLTLEFPAYLQLSISIDHYLAAFFGVLLNVITVAGLCFKRSAVLGTYRWFLMAHTVNDLVSAVSVALLGLHIDCTSNTLVIVINGPLSYFSRPVLKAFYNIFVVGFHLNMALLAVTFVYRYVQICKKHYLVVLSKMSSKITIVLVILIPIILQNVLVPLAFTYCTDLTVHVGKESWNVVALLTENKSSTFFYAMCGNFLLQASVCYGIVFFCCRSIFAYLRNAERALTAKTRKTQRMLTIVLMLQSLTPALTSSFLACALTVGVLIGFDVRWLAWILSACFVWVPTLNACISLAFVAPLRSMFQRKCMFVTAVSPSKIQSSGSHVDKRLSVFSHHS</sequence>
<dbReference type="AlphaFoldDB" id="A0A4U5MTL1"/>
<dbReference type="Gene3D" id="1.20.1070.10">
    <property type="entry name" value="Rhodopsin 7-helix transmembrane proteins"/>
    <property type="match status" value="1"/>
</dbReference>
<dbReference type="InterPro" id="IPR019421">
    <property type="entry name" value="7TM_GPCR_serpentine_rcpt_Srd"/>
</dbReference>
<evidence type="ECO:0000256" key="1">
    <source>
        <dbReference type="SAM" id="Phobius"/>
    </source>
</evidence>
<keyword evidence="1" id="KW-1133">Transmembrane helix</keyword>